<dbReference type="HOGENOM" id="CLU_075662_2_1_5"/>
<dbReference type="InterPro" id="IPR018641">
    <property type="entry name" value="Trfase_1_rSAM/seldom-assoc"/>
</dbReference>
<dbReference type="Pfam" id="PF09837">
    <property type="entry name" value="DUF2064"/>
    <property type="match status" value="1"/>
</dbReference>
<dbReference type="Proteomes" id="UP000005952">
    <property type="component" value="Chromosome"/>
</dbReference>
<evidence type="ECO:0008006" key="3">
    <source>
        <dbReference type="Google" id="ProtNLM"/>
    </source>
</evidence>
<proteinExistence type="predicted"/>
<evidence type="ECO:0000313" key="2">
    <source>
        <dbReference type="Proteomes" id="UP000005952"/>
    </source>
</evidence>
<dbReference type="InterPro" id="IPR029044">
    <property type="entry name" value="Nucleotide-diphossugar_trans"/>
</dbReference>
<dbReference type="STRING" id="670307.HYPDE_27348"/>
<dbReference type="RefSeq" id="WP_015597186.1">
    <property type="nucleotide sequence ID" value="NC_021172.1"/>
</dbReference>
<dbReference type="EMBL" id="CP005587">
    <property type="protein sequence ID" value="AGK57149.1"/>
    <property type="molecule type" value="Genomic_DNA"/>
</dbReference>
<reference evidence="1 2" key="1">
    <citation type="journal article" date="2013" name="Genome Announc.">
        <title>Genome sequences for three denitrifying bacterial strains isolated from a uranium- and nitrate-contaminated subsurface environment.</title>
        <authorList>
            <person name="Venkatramanan R."/>
            <person name="Prakash O."/>
            <person name="Woyke T."/>
            <person name="Chain P."/>
            <person name="Goodwin L.A."/>
            <person name="Watson D."/>
            <person name="Brooks S."/>
            <person name="Kostka J.E."/>
            <person name="Green S.J."/>
        </authorList>
    </citation>
    <scope>NUCLEOTIDE SEQUENCE [LARGE SCALE GENOMIC DNA]</scope>
    <source>
        <strain evidence="1 2">1NES1</strain>
    </source>
</reference>
<evidence type="ECO:0000313" key="1">
    <source>
        <dbReference type="EMBL" id="AGK57149.1"/>
    </source>
</evidence>
<dbReference type="eggNOG" id="COG3222">
    <property type="taxonomic scope" value="Bacteria"/>
</dbReference>
<keyword evidence="2" id="KW-1185">Reference proteome</keyword>
<dbReference type="SUPFAM" id="SSF53448">
    <property type="entry name" value="Nucleotide-diphospho-sugar transferases"/>
    <property type="match status" value="1"/>
</dbReference>
<dbReference type="PANTHER" id="PTHR36529">
    <property type="entry name" value="SLL1095 PROTEIN"/>
    <property type="match status" value="1"/>
</dbReference>
<dbReference type="Gene3D" id="3.90.550.10">
    <property type="entry name" value="Spore Coat Polysaccharide Biosynthesis Protein SpsA, Chain A"/>
    <property type="match status" value="1"/>
</dbReference>
<organism evidence="1 2">
    <name type="scientific">Hyphomicrobium denitrificans 1NES1</name>
    <dbReference type="NCBI Taxonomy" id="670307"/>
    <lineage>
        <taxon>Bacteria</taxon>
        <taxon>Pseudomonadati</taxon>
        <taxon>Pseudomonadota</taxon>
        <taxon>Alphaproteobacteria</taxon>
        <taxon>Hyphomicrobiales</taxon>
        <taxon>Hyphomicrobiaceae</taxon>
        <taxon>Hyphomicrobium</taxon>
    </lineage>
</organism>
<dbReference type="KEGG" id="hdt:HYPDE_27348"/>
<accession>N0B105</accession>
<dbReference type="NCBIfam" id="TIGR04282">
    <property type="entry name" value="glyco_like_cofC"/>
    <property type="match status" value="1"/>
</dbReference>
<gene>
    <name evidence="1" type="ORF">HYPDE_27348</name>
</gene>
<dbReference type="PANTHER" id="PTHR36529:SF1">
    <property type="entry name" value="GLYCOSYLTRANSFERASE"/>
    <property type="match status" value="1"/>
</dbReference>
<sequence length="202" mass="22265">MRCARHLIIFARRPRLGSGKRRLARDIGAIEALRFQRVMLVRLLRRLGGDPRWTTWLGITPDRSGPWPRGIATLPQGGGDLGQRMARVARHMPPGPVVIIGSDIPDIAASDIAAAFRALGSKSAVFGPARDGGYWLVGLRRRPRFIDPFANVRWSSEHALADTLANLAGKEVAMLRTLSDIDDGEAWRVNGRREASYACSHV</sequence>
<name>N0B105_9HYPH</name>
<dbReference type="AlphaFoldDB" id="N0B105"/>
<protein>
    <recommendedName>
        <fullName evidence="3">Glycosyltransferase</fullName>
    </recommendedName>
</protein>